<evidence type="ECO:0000256" key="10">
    <source>
        <dbReference type="ARBA" id="ARBA00022787"/>
    </source>
</evidence>
<dbReference type="Gene3D" id="3.40.50.1240">
    <property type="entry name" value="Phosphoglycerate mutase-like"/>
    <property type="match status" value="1"/>
</dbReference>
<dbReference type="InterPro" id="IPR029033">
    <property type="entry name" value="His_PPase_superfam"/>
</dbReference>
<reference evidence="28" key="2">
    <citation type="submission" date="2025-09" db="UniProtKB">
        <authorList>
            <consortium name="Ensembl"/>
        </authorList>
    </citation>
    <scope>IDENTIFICATION</scope>
</reference>
<evidence type="ECO:0000256" key="16">
    <source>
        <dbReference type="ARBA" id="ARBA00023139"/>
    </source>
</evidence>
<evidence type="ECO:0000313" key="28">
    <source>
        <dbReference type="Ensembl" id="ENSCPBP00000023800.1"/>
    </source>
</evidence>
<dbReference type="EC" id="3.1.3.16" evidence="6"/>
<keyword evidence="12 27" id="KW-1133">Transmembrane helix</keyword>
<evidence type="ECO:0000256" key="17">
    <source>
        <dbReference type="ARBA" id="ARBA00023288"/>
    </source>
</evidence>
<dbReference type="GO" id="GO:0004722">
    <property type="term" value="F:protein serine/threonine phosphatase activity"/>
    <property type="evidence" value="ECO:0007669"/>
    <property type="project" value="UniProtKB-EC"/>
</dbReference>
<keyword evidence="11" id="KW-0378">Hydrolase</keyword>
<feature type="region of interest" description="Disordered" evidence="26">
    <location>
        <begin position="433"/>
        <end position="464"/>
    </location>
</feature>
<dbReference type="Proteomes" id="UP000694380">
    <property type="component" value="Unplaced"/>
</dbReference>
<evidence type="ECO:0000313" key="29">
    <source>
        <dbReference type="Proteomes" id="UP000694380"/>
    </source>
</evidence>
<feature type="region of interest" description="Disordered" evidence="26">
    <location>
        <begin position="522"/>
        <end position="542"/>
    </location>
</feature>
<evidence type="ECO:0000256" key="22">
    <source>
        <dbReference type="ARBA" id="ARBA00041839"/>
    </source>
</evidence>
<dbReference type="EC" id="2.3.1.225" evidence="5"/>
<dbReference type="InterPro" id="IPR013078">
    <property type="entry name" value="His_Pase_superF_clade-1"/>
</dbReference>
<keyword evidence="29" id="KW-1185">Reference proteome</keyword>
<evidence type="ECO:0000256" key="7">
    <source>
        <dbReference type="ARBA" id="ARBA00022590"/>
    </source>
</evidence>
<keyword evidence="7" id="KW-1210">Necrosis</keyword>
<feature type="transmembrane region" description="Helical" evidence="27">
    <location>
        <begin position="184"/>
        <end position="210"/>
    </location>
</feature>
<evidence type="ECO:0000256" key="12">
    <source>
        <dbReference type="ARBA" id="ARBA00022989"/>
    </source>
</evidence>
<evidence type="ECO:0000256" key="24">
    <source>
        <dbReference type="ARBA" id="ARBA00047790"/>
    </source>
</evidence>
<name>A0A8C3HUH7_CHRPI</name>
<comment type="catalytic activity">
    <reaction evidence="24">
        <text>L-cysteinyl-[protein] + hexadecanoyl-CoA = S-hexadecanoyl-L-cysteinyl-[protein] + CoA</text>
        <dbReference type="Rhea" id="RHEA:36683"/>
        <dbReference type="Rhea" id="RHEA-COMP:10131"/>
        <dbReference type="Rhea" id="RHEA-COMP:11032"/>
        <dbReference type="ChEBI" id="CHEBI:29950"/>
        <dbReference type="ChEBI" id="CHEBI:57287"/>
        <dbReference type="ChEBI" id="CHEBI:57379"/>
        <dbReference type="ChEBI" id="CHEBI:74151"/>
        <dbReference type="EC" id="2.3.1.225"/>
    </reaction>
    <physiologicalReaction direction="left-to-right" evidence="24">
        <dbReference type="Rhea" id="RHEA:36684"/>
    </physiologicalReaction>
</comment>
<dbReference type="Ensembl" id="ENSCPBT00000028040.1">
    <property type="protein sequence ID" value="ENSCPBP00000023800.1"/>
    <property type="gene ID" value="ENSCPBG00000016990.1"/>
</dbReference>
<evidence type="ECO:0000256" key="25">
    <source>
        <dbReference type="ARBA" id="ARBA00048336"/>
    </source>
</evidence>
<evidence type="ECO:0000256" key="4">
    <source>
        <dbReference type="ARBA" id="ARBA00006717"/>
    </source>
</evidence>
<feature type="transmembrane region" description="Helical" evidence="27">
    <location>
        <begin position="20"/>
        <end position="40"/>
    </location>
</feature>
<feature type="transmembrane region" description="Helical" evidence="27">
    <location>
        <begin position="148"/>
        <end position="172"/>
    </location>
</feature>
<proteinExistence type="inferred from homology"/>
<dbReference type="PROSITE" id="PS50216">
    <property type="entry name" value="DHHC"/>
    <property type="match status" value="1"/>
</dbReference>
<keyword evidence="18" id="KW-0012">Acyltransferase</keyword>
<accession>A0A8C3HUH7</accession>
<feature type="transmembrane region" description="Helical" evidence="27">
    <location>
        <begin position="47"/>
        <end position="68"/>
    </location>
</feature>
<gene>
    <name evidence="28" type="primary">ZDHHC8</name>
</gene>
<keyword evidence="14" id="KW-0496">Mitochondrion</keyword>
<dbReference type="PANTHER" id="PTHR12349">
    <property type="entry name" value="ANKYRIN REPEAT AND LEM DOMAIN-CONTAINING PROTEIN 2"/>
    <property type="match status" value="1"/>
</dbReference>
<comment type="catalytic activity">
    <reaction evidence="25">
        <text>O-phospho-L-threonyl-[protein] + H2O = L-threonyl-[protein] + phosphate</text>
        <dbReference type="Rhea" id="RHEA:47004"/>
        <dbReference type="Rhea" id="RHEA-COMP:11060"/>
        <dbReference type="Rhea" id="RHEA-COMP:11605"/>
        <dbReference type="ChEBI" id="CHEBI:15377"/>
        <dbReference type="ChEBI" id="CHEBI:30013"/>
        <dbReference type="ChEBI" id="CHEBI:43474"/>
        <dbReference type="ChEBI" id="CHEBI:61977"/>
        <dbReference type="EC" id="3.1.3.16"/>
    </reaction>
</comment>
<dbReference type="Pfam" id="PF01529">
    <property type="entry name" value="DHHC"/>
    <property type="match status" value="1"/>
</dbReference>
<feature type="region of interest" description="Disordered" evidence="26">
    <location>
        <begin position="298"/>
        <end position="343"/>
    </location>
</feature>
<keyword evidence="17" id="KW-0449">Lipoprotein</keyword>
<keyword evidence="16" id="KW-0564">Palmitate</keyword>
<dbReference type="GO" id="GO:0000139">
    <property type="term" value="C:Golgi membrane"/>
    <property type="evidence" value="ECO:0007669"/>
    <property type="project" value="UniProtKB-SubCell"/>
</dbReference>
<dbReference type="SMART" id="SM00855">
    <property type="entry name" value="PGAM"/>
    <property type="match status" value="1"/>
</dbReference>
<keyword evidence="8" id="KW-0808">Transferase</keyword>
<evidence type="ECO:0000256" key="23">
    <source>
        <dbReference type="ARBA" id="ARBA00047761"/>
    </source>
</evidence>
<comment type="similarity">
    <text evidence="4">Belongs to the phosphoglycerate mutase family. BPG-dependent PGAM subfamily.</text>
</comment>
<keyword evidence="10" id="KW-1000">Mitochondrion outer membrane</keyword>
<evidence type="ECO:0000256" key="20">
    <source>
        <dbReference type="ARBA" id="ARBA00039765"/>
    </source>
</evidence>
<keyword evidence="13" id="KW-0333">Golgi apparatus</keyword>
<evidence type="ECO:0000256" key="2">
    <source>
        <dbReference type="ARBA" id="ARBA00004294"/>
    </source>
</evidence>
<evidence type="ECO:0000256" key="5">
    <source>
        <dbReference type="ARBA" id="ARBA00012210"/>
    </source>
</evidence>
<keyword evidence="15 27" id="KW-0472">Membrane</keyword>
<dbReference type="AlphaFoldDB" id="A0A8C3HUH7"/>
<keyword evidence="9 27" id="KW-0812">Transmembrane</keyword>
<reference evidence="28" key="1">
    <citation type="submission" date="2025-08" db="UniProtKB">
        <authorList>
            <consortium name="Ensembl"/>
        </authorList>
    </citation>
    <scope>IDENTIFICATION</scope>
</reference>
<comment type="similarity">
    <text evidence="19">Belongs to the DHHC palmitoyltransferase family. ERF2/ZDHHC9 subfamily.</text>
</comment>
<dbReference type="GO" id="GO:0012501">
    <property type="term" value="P:programmed cell death"/>
    <property type="evidence" value="ECO:0007669"/>
    <property type="project" value="UniProtKB-KW"/>
</dbReference>
<evidence type="ECO:0000256" key="19">
    <source>
        <dbReference type="ARBA" id="ARBA00023463"/>
    </source>
</evidence>
<evidence type="ECO:0000256" key="15">
    <source>
        <dbReference type="ARBA" id="ARBA00023136"/>
    </source>
</evidence>
<dbReference type="GO" id="GO:0019706">
    <property type="term" value="F:protein-cysteine S-palmitoyltransferase activity"/>
    <property type="evidence" value="ECO:0007669"/>
    <property type="project" value="UniProtKB-EC"/>
</dbReference>
<dbReference type="GeneTree" id="ENSGT00940000158044"/>
<evidence type="ECO:0000256" key="11">
    <source>
        <dbReference type="ARBA" id="ARBA00022801"/>
    </source>
</evidence>
<evidence type="ECO:0000256" key="26">
    <source>
        <dbReference type="SAM" id="MobiDB-lite"/>
    </source>
</evidence>
<dbReference type="CDD" id="cd07067">
    <property type="entry name" value="HP_PGM_like"/>
    <property type="match status" value="1"/>
</dbReference>
<evidence type="ECO:0000256" key="14">
    <source>
        <dbReference type="ARBA" id="ARBA00023128"/>
    </source>
</evidence>
<dbReference type="GO" id="GO:0005741">
    <property type="term" value="C:mitochondrial outer membrane"/>
    <property type="evidence" value="ECO:0007669"/>
    <property type="project" value="UniProtKB-SubCell"/>
</dbReference>
<dbReference type="SUPFAM" id="SSF53254">
    <property type="entry name" value="Phosphoglycerate mutase-like"/>
    <property type="match status" value="1"/>
</dbReference>
<dbReference type="Pfam" id="PF00300">
    <property type="entry name" value="His_Phos_1"/>
    <property type="match status" value="2"/>
</dbReference>
<protein>
    <recommendedName>
        <fullName evidence="20">Serine/threonine-protein phosphatase PGAM5, mitochondrial</fullName>
        <ecNumber evidence="5">2.3.1.225</ecNumber>
        <ecNumber evidence="6">3.1.3.16</ecNumber>
    </recommendedName>
    <alternativeName>
        <fullName evidence="22">Phosphoglycerate mutase family member 5</fullName>
    </alternativeName>
    <alternativeName>
        <fullName evidence="21">Serine/threonine-protein phosphatase Pgam5, mitochondrial</fullName>
    </alternativeName>
</protein>
<comment type="subcellular location">
    <subcellularLocation>
        <location evidence="3">Golgi apparatus membrane</location>
        <topology evidence="3">Multi-pass membrane protein</topology>
    </subcellularLocation>
    <subcellularLocation>
        <location evidence="1">Mitochondrion membrane</location>
        <topology evidence="1">Multi-pass membrane protein</topology>
    </subcellularLocation>
    <subcellularLocation>
        <location evidence="2">Mitochondrion outer membrane</location>
    </subcellularLocation>
</comment>
<evidence type="ECO:0000256" key="9">
    <source>
        <dbReference type="ARBA" id="ARBA00022692"/>
    </source>
</evidence>
<evidence type="ECO:0000256" key="8">
    <source>
        <dbReference type="ARBA" id="ARBA00022679"/>
    </source>
</evidence>
<sequence length="941" mass="104602">MPSSTGKRFKPTKYIPVSTAAALLVGSTTLFFVFTCPWLTRAISPAIPVYNGLVFLFVLANFSMATFMDPGVFPRADEDEDKDDDFRAPLYKNVEIKGIQVRMKWCATCHFYRPPRCSHCSVCDNCVEDFDHHCPWVNNCIGRRNYRYFFLFLLSLSTHMVGVFSFGLIYILNHMEKLGAAHTTITMAVMCVTGLFFIPVIGLTGFHIVLVARGRTTNEQVTGKFRGGVNPFTRGCCGNVEHVLCSPLAPRYIVEPKKKQAVSVKPPFFRPDLSERQITVKISDNGIQANLNRSKSKVSLEGLEDKTMDIQPPLPPKGDPSKYSELKGQLGTSEESGLSPKLISPPTPAMYKYRPAFSNNPKVHYHAAAEQITMQEGHKQGVLIEENNRSLDYQSEPNLDIPNYRKSSLHKTYQSSPLQIDSFAVNSRSLSLKSASRRGTDKVPLHPIKSEGAASTPYKSIFSPNSLSNRNGSLSYDSLLNSMSPSGRKCIAHSAVGSVGYHSPYLSAKMCHLRGTELQRQAPQSFSPVLGGPAPHQRDPSPVRYDNLSKTIMASIQERKEMEEREKLLLSHPDSVFADSGVYDTPSSYSLQQVSALSEDPRSMVMRYGSRDNLMTATSFSTRNPILQSSVSSLSSAMARAPRTSTTSLQADLANNNVQSHQALQARVSNGSYKSPGHQVPSSPTGMPRSPSYGGPKAVSFVNTVEITEVQSVGVQRREPLALINRKKKNEETGEEELASRLDHCKAKATRHIFLIRHSQYNLDGQIDKDRILTQLGREQAELTGRRLASLGLKFDRIIHSSMTRATETTDIISKHLPGVKKVSTDLLREGAPIEPVPPVSHWKPEAVYYEDGARIEAAFRNYIHRADAKQEEDSYEIFVCHANVIRYIVCRALQFPPEGWLRMSLNNGSITHLVIRPSGRVALRTLGDTGFMPPDKITRT</sequence>
<evidence type="ECO:0000256" key="27">
    <source>
        <dbReference type="SAM" id="Phobius"/>
    </source>
</evidence>
<evidence type="ECO:0000256" key="13">
    <source>
        <dbReference type="ARBA" id="ARBA00023034"/>
    </source>
</evidence>
<evidence type="ECO:0000256" key="18">
    <source>
        <dbReference type="ARBA" id="ARBA00023315"/>
    </source>
</evidence>
<dbReference type="InterPro" id="IPR001594">
    <property type="entry name" value="Palmitoyltrfase_DHHC"/>
</dbReference>
<evidence type="ECO:0000256" key="1">
    <source>
        <dbReference type="ARBA" id="ARBA00004225"/>
    </source>
</evidence>
<dbReference type="PANTHER" id="PTHR12349:SF1">
    <property type="entry name" value="PALMITOYLTRANSFERASE ZDHHC8"/>
    <property type="match status" value="1"/>
</dbReference>
<feature type="region of interest" description="Disordered" evidence="26">
    <location>
        <begin position="670"/>
        <end position="693"/>
    </location>
</feature>
<comment type="catalytic activity">
    <reaction evidence="23">
        <text>O-phospho-L-seryl-[protein] + H2O = L-seryl-[protein] + phosphate</text>
        <dbReference type="Rhea" id="RHEA:20629"/>
        <dbReference type="Rhea" id="RHEA-COMP:9863"/>
        <dbReference type="Rhea" id="RHEA-COMP:11604"/>
        <dbReference type="ChEBI" id="CHEBI:15377"/>
        <dbReference type="ChEBI" id="CHEBI:29999"/>
        <dbReference type="ChEBI" id="CHEBI:43474"/>
        <dbReference type="ChEBI" id="CHEBI:83421"/>
        <dbReference type="EC" id="3.1.3.16"/>
    </reaction>
</comment>
<organism evidence="28 29">
    <name type="scientific">Chrysemys picta bellii</name>
    <name type="common">Western painted turtle</name>
    <name type="synonym">Emys bellii</name>
    <dbReference type="NCBI Taxonomy" id="8478"/>
    <lineage>
        <taxon>Eukaryota</taxon>
        <taxon>Metazoa</taxon>
        <taxon>Chordata</taxon>
        <taxon>Craniata</taxon>
        <taxon>Vertebrata</taxon>
        <taxon>Euteleostomi</taxon>
        <taxon>Archelosauria</taxon>
        <taxon>Testudinata</taxon>
        <taxon>Testudines</taxon>
        <taxon>Cryptodira</taxon>
        <taxon>Durocryptodira</taxon>
        <taxon>Testudinoidea</taxon>
        <taxon>Emydidae</taxon>
        <taxon>Chrysemys</taxon>
    </lineage>
</organism>
<evidence type="ECO:0000256" key="6">
    <source>
        <dbReference type="ARBA" id="ARBA00013081"/>
    </source>
</evidence>
<evidence type="ECO:0000256" key="21">
    <source>
        <dbReference type="ARBA" id="ARBA00040722"/>
    </source>
</evidence>
<dbReference type="FunFam" id="3.40.50.1240:FF:000009">
    <property type="entry name" value="serine/threonine-protein phosphatase PGAM5, mitochondrial isoform X1"/>
    <property type="match status" value="1"/>
</dbReference>
<evidence type="ECO:0000256" key="3">
    <source>
        <dbReference type="ARBA" id="ARBA00004653"/>
    </source>
</evidence>